<dbReference type="EMBL" id="JARXHW010000074">
    <property type="protein sequence ID" value="MDQ8209487.1"/>
    <property type="molecule type" value="Genomic_DNA"/>
</dbReference>
<evidence type="ECO:0008006" key="3">
    <source>
        <dbReference type="Google" id="ProtNLM"/>
    </source>
</evidence>
<accession>A0ABU1AZD2</accession>
<protein>
    <recommendedName>
        <fullName evidence="3">Sulfotransferase family protein</fullName>
    </recommendedName>
</protein>
<name>A0ABU1AZD2_9BACT</name>
<evidence type="ECO:0000313" key="1">
    <source>
        <dbReference type="EMBL" id="MDQ8209487.1"/>
    </source>
</evidence>
<organism evidence="1 2">
    <name type="scientific">Thalassobacterium maritimum</name>
    <dbReference type="NCBI Taxonomy" id="3041265"/>
    <lineage>
        <taxon>Bacteria</taxon>
        <taxon>Pseudomonadati</taxon>
        <taxon>Verrucomicrobiota</taxon>
        <taxon>Opitutia</taxon>
        <taxon>Puniceicoccales</taxon>
        <taxon>Coraliomargaritaceae</taxon>
        <taxon>Thalassobacterium</taxon>
    </lineage>
</organism>
<evidence type="ECO:0000313" key="2">
    <source>
        <dbReference type="Proteomes" id="UP001225316"/>
    </source>
</evidence>
<comment type="caution">
    <text evidence="1">The sequence shown here is derived from an EMBL/GenBank/DDBJ whole genome shotgun (WGS) entry which is preliminary data.</text>
</comment>
<proteinExistence type="predicted"/>
<dbReference type="SUPFAM" id="SSF52540">
    <property type="entry name" value="P-loop containing nucleoside triphosphate hydrolases"/>
    <property type="match status" value="1"/>
</dbReference>
<dbReference type="Proteomes" id="UP001225316">
    <property type="component" value="Unassembled WGS sequence"/>
</dbReference>
<reference evidence="1 2" key="1">
    <citation type="submission" date="2023-04" db="EMBL/GenBank/DDBJ databases">
        <title>A novel bacteria isolated from coastal sediment.</title>
        <authorList>
            <person name="Liu X.-J."/>
            <person name="Du Z.-J."/>
        </authorList>
    </citation>
    <scope>NUCLEOTIDE SEQUENCE [LARGE SCALE GENOMIC DNA]</scope>
    <source>
        <strain evidence="1 2">SDUM461003</strain>
    </source>
</reference>
<dbReference type="Gene3D" id="3.40.50.300">
    <property type="entry name" value="P-loop containing nucleotide triphosphate hydrolases"/>
    <property type="match status" value="1"/>
</dbReference>
<sequence length="195" mass="21793">MSELDSAPILVVSGFPRSGTSLLMQMLSAAGLPLFCDETREADVSNPNGYFELDAVKRLAADHSWLAGARGQVVKIVTPLLLQLPATETYRVLMLHRNWEEILASQCTMRQRVEPEFQMAAPVKKMLVETFVKQEKRALSHLEQVSGSTVLHLEHSDLIHRPETVAPLLSEFLSVAIDPISFSKPVNRSLYRNRA</sequence>
<dbReference type="InterPro" id="IPR027417">
    <property type="entry name" value="P-loop_NTPase"/>
</dbReference>
<gene>
    <name evidence="1" type="ORF">QEH52_18320</name>
</gene>
<keyword evidence="2" id="KW-1185">Reference proteome</keyword>